<dbReference type="Proteomes" id="UP000268014">
    <property type="component" value="Unassembled WGS sequence"/>
</dbReference>
<evidence type="ECO:0000313" key="2">
    <source>
        <dbReference type="Proteomes" id="UP000268014"/>
    </source>
</evidence>
<dbReference type="OrthoDB" id="5875634at2759"/>
<name>A0A0N4W5Q1_HAEPC</name>
<sequence length="102" mass="11412">MGVTRCVTLEKAKLLPGRELNPGLACDRRGYSPLYYRGHKTGATEATSIFNDSISLALPYFMVLLTCYIVKKQKLLPGRELNPGLACDRRGYSPLYYRGSVH</sequence>
<dbReference type="EMBL" id="UZAF01016318">
    <property type="protein sequence ID" value="VDO25566.1"/>
    <property type="molecule type" value="Genomic_DNA"/>
</dbReference>
<gene>
    <name evidence="1" type="ORF">HPLM_LOCUS5309</name>
</gene>
<protein>
    <submittedName>
        <fullName evidence="1 3">Uncharacterized protein</fullName>
    </submittedName>
</protein>
<reference evidence="1 2" key="2">
    <citation type="submission" date="2018-11" db="EMBL/GenBank/DDBJ databases">
        <authorList>
            <consortium name="Pathogen Informatics"/>
        </authorList>
    </citation>
    <scope>NUCLEOTIDE SEQUENCE [LARGE SCALE GENOMIC DNA]</scope>
    <source>
        <strain evidence="1 2">MHpl1</strain>
    </source>
</reference>
<proteinExistence type="predicted"/>
<organism evidence="3">
    <name type="scientific">Haemonchus placei</name>
    <name type="common">Barber's pole worm</name>
    <dbReference type="NCBI Taxonomy" id="6290"/>
    <lineage>
        <taxon>Eukaryota</taxon>
        <taxon>Metazoa</taxon>
        <taxon>Ecdysozoa</taxon>
        <taxon>Nematoda</taxon>
        <taxon>Chromadorea</taxon>
        <taxon>Rhabditida</taxon>
        <taxon>Rhabditina</taxon>
        <taxon>Rhabditomorpha</taxon>
        <taxon>Strongyloidea</taxon>
        <taxon>Trichostrongylidae</taxon>
        <taxon>Haemonchus</taxon>
    </lineage>
</organism>
<dbReference type="AlphaFoldDB" id="A0A0N4W5Q1"/>
<reference evidence="3" key="1">
    <citation type="submission" date="2017-02" db="UniProtKB">
        <authorList>
            <consortium name="WormBaseParasite"/>
        </authorList>
    </citation>
    <scope>IDENTIFICATION</scope>
</reference>
<keyword evidence="2" id="KW-1185">Reference proteome</keyword>
<evidence type="ECO:0000313" key="1">
    <source>
        <dbReference type="EMBL" id="VDO25566.1"/>
    </source>
</evidence>
<evidence type="ECO:0000313" key="3">
    <source>
        <dbReference type="WBParaSite" id="HPLM_0000531701-mRNA-1"/>
    </source>
</evidence>
<dbReference type="WBParaSite" id="HPLM_0000531701-mRNA-1">
    <property type="protein sequence ID" value="HPLM_0000531701-mRNA-1"/>
    <property type="gene ID" value="HPLM_0000531701"/>
</dbReference>
<accession>A0A0N4W5Q1</accession>